<evidence type="ECO:0000313" key="7">
    <source>
        <dbReference type="Proteomes" id="UP000184546"/>
    </source>
</evidence>
<keyword evidence="2" id="KW-0520">NAD</keyword>
<evidence type="ECO:0000313" key="6">
    <source>
        <dbReference type="EMBL" id="OJK00167.1"/>
    </source>
</evidence>
<dbReference type="VEuPathDB" id="FungiDB:ASPACDRAFT_42747"/>
<reference evidence="7" key="1">
    <citation type="journal article" date="2017" name="Genome Biol.">
        <title>Comparative genomics reveals high biological diversity and specific adaptations in the industrially and medically important fungal genus Aspergillus.</title>
        <authorList>
            <person name="de Vries R.P."/>
            <person name="Riley R."/>
            <person name="Wiebenga A."/>
            <person name="Aguilar-Osorio G."/>
            <person name="Amillis S."/>
            <person name="Uchima C.A."/>
            <person name="Anderluh G."/>
            <person name="Asadollahi M."/>
            <person name="Askin M."/>
            <person name="Barry K."/>
            <person name="Battaglia E."/>
            <person name="Bayram O."/>
            <person name="Benocci T."/>
            <person name="Braus-Stromeyer S.A."/>
            <person name="Caldana C."/>
            <person name="Canovas D."/>
            <person name="Cerqueira G.C."/>
            <person name="Chen F."/>
            <person name="Chen W."/>
            <person name="Choi C."/>
            <person name="Clum A."/>
            <person name="Dos Santos R.A."/>
            <person name="Damasio A.R."/>
            <person name="Diallinas G."/>
            <person name="Emri T."/>
            <person name="Fekete E."/>
            <person name="Flipphi M."/>
            <person name="Freyberg S."/>
            <person name="Gallo A."/>
            <person name="Gournas C."/>
            <person name="Habgood R."/>
            <person name="Hainaut M."/>
            <person name="Harispe M.L."/>
            <person name="Henrissat B."/>
            <person name="Hilden K.S."/>
            <person name="Hope R."/>
            <person name="Hossain A."/>
            <person name="Karabika E."/>
            <person name="Karaffa L."/>
            <person name="Karanyi Z."/>
            <person name="Krasevec N."/>
            <person name="Kuo A."/>
            <person name="Kusch H."/>
            <person name="LaButti K."/>
            <person name="Lagendijk E.L."/>
            <person name="Lapidus A."/>
            <person name="Levasseur A."/>
            <person name="Lindquist E."/>
            <person name="Lipzen A."/>
            <person name="Logrieco A.F."/>
            <person name="MacCabe A."/>
            <person name="Maekelae M.R."/>
            <person name="Malavazi I."/>
            <person name="Melin P."/>
            <person name="Meyer V."/>
            <person name="Mielnichuk N."/>
            <person name="Miskei M."/>
            <person name="Molnar A.P."/>
            <person name="Mule G."/>
            <person name="Ngan C.Y."/>
            <person name="Orejas M."/>
            <person name="Orosz E."/>
            <person name="Ouedraogo J.P."/>
            <person name="Overkamp K.M."/>
            <person name="Park H.-S."/>
            <person name="Perrone G."/>
            <person name="Piumi F."/>
            <person name="Punt P.J."/>
            <person name="Ram A.F."/>
            <person name="Ramon A."/>
            <person name="Rauscher S."/>
            <person name="Record E."/>
            <person name="Riano-Pachon D.M."/>
            <person name="Robert V."/>
            <person name="Roehrig J."/>
            <person name="Ruller R."/>
            <person name="Salamov A."/>
            <person name="Salih N.S."/>
            <person name="Samson R.A."/>
            <person name="Sandor E."/>
            <person name="Sanguinetti M."/>
            <person name="Schuetze T."/>
            <person name="Sepcic K."/>
            <person name="Shelest E."/>
            <person name="Sherlock G."/>
            <person name="Sophianopoulou V."/>
            <person name="Squina F.M."/>
            <person name="Sun H."/>
            <person name="Susca A."/>
            <person name="Todd R.B."/>
            <person name="Tsang A."/>
            <person name="Unkles S.E."/>
            <person name="van de Wiele N."/>
            <person name="van Rossen-Uffink D."/>
            <person name="Oliveira J.V."/>
            <person name="Vesth T.C."/>
            <person name="Visser J."/>
            <person name="Yu J.-H."/>
            <person name="Zhou M."/>
            <person name="Andersen M.R."/>
            <person name="Archer D.B."/>
            <person name="Baker S.E."/>
            <person name="Benoit I."/>
            <person name="Brakhage A.A."/>
            <person name="Braus G.H."/>
            <person name="Fischer R."/>
            <person name="Frisvad J.C."/>
            <person name="Goldman G.H."/>
            <person name="Houbraken J."/>
            <person name="Oakley B."/>
            <person name="Pocsi I."/>
            <person name="Scazzocchio C."/>
            <person name="Seiboth B."/>
            <person name="vanKuyk P.A."/>
            <person name="Wortman J."/>
            <person name="Dyer P.S."/>
            <person name="Grigoriev I.V."/>
        </authorList>
    </citation>
    <scope>NUCLEOTIDE SEQUENCE [LARGE SCALE GENOMIC DNA]</scope>
    <source>
        <strain evidence="7">ATCC 16872 / CBS 172.66 / WB 5094</strain>
    </source>
</reference>
<keyword evidence="7" id="KW-1185">Reference proteome</keyword>
<dbReference type="EMBL" id="KV878976">
    <property type="protein sequence ID" value="OJK00167.1"/>
    <property type="molecule type" value="Genomic_DNA"/>
</dbReference>
<feature type="region of interest" description="Disordered" evidence="4">
    <location>
        <begin position="1"/>
        <end position="22"/>
    </location>
</feature>
<dbReference type="Gene3D" id="3.90.25.10">
    <property type="entry name" value="UDP-galactose 4-epimerase, domain 1"/>
    <property type="match status" value="1"/>
</dbReference>
<proteinExistence type="predicted"/>
<dbReference type="Proteomes" id="UP000184546">
    <property type="component" value="Unassembled WGS sequence"/>
</dbReference>
<dbReference type="Gene3D" id="3.40.50.720">
    <property type="entry name" value="NAD(P)-binding Rossmann-like Domain"/>
    <property type="match status" value="1"/>
</dbReference>
<evidence type="ECO:0000256" key="3">
    <source>
        <dbReference type="ARBA" id="ARBA00023239"/>
    </source>
</evidence>
<accession>A0A1L9WV82</accession>
<evidence type="ECO:0000259" key="5">
    <source>
        <dbReference type="Pfam" id="PF16363"/>
    </source>
</evidence>
<keyword evidence="3" id="KW-0456">Lyase</keyword>
<dbReference type="AlphaFoldDB" id="A0A1L9WV82"/>
<sequence length="427" mass="47935">MQAKGLSLKVAQLTPPESPPPETVELVKQAITTSFEPSSHEESQRLVGTTRFAPRRDINNILITGGAGFIGSWVTRHMTVQYPEYNIICFDRLDYVSSMANIDCLESFPNFHFVKGNLTDREIVAETLSKYNIDCVMHFAANSHVQNSFLDPTSFTVNNVVGTQTLLDCVREHGRVARFVHVSTDEVYGETTDDFVDETTQFLPTNPYSASKAAAEMYVHAYAKSFGIPMVIVRSNNVYGPCQYPEKIIPRFFKLLSKNQPLTLQGNGLHKRRYLYGADAADGFDTILHKGVDGEAYNIGSAFGVTNLEVAIRMLELFGFDPRSDFKERLVWIPDRPHNDLDYRVDGSKLESLGWRQNTHFEDGLRATVEWYRKNIDVWWADEPNKTVSASSTNAAHIAAPVHHHQAPIKVKSENAQVTITATEITA</sequence>
<protein>
    <recommendedName>
        <fullName evidence="5">NAD(P)-binding domain-containing protein</fullName>
    </recommendedName>
</protein>
<dbReference type="Pfam" id="PF16363">
    <property type="entry name" value="GDP_Man_Dehyd"/>
    <property type="match status" value="1"/>
</dbReference>
<dbReference type="OMA" id="WNEKPNL"/>
<dbReference type="InterPro" id="IPR016040">
    <property type="entry name" value="NAD(P)-bd_dom"/>
</dbReference>
<evidence type="ECO:0000256" key="4">
    <source>
        <dbReference type="SAM" id="MobiDB-lite"/>
    </source>
</evidence>
<dbReference type="InterPro" id="IPR005888">
    <property type="entry name" value="dTDP_Gluc_deHydtase"/>
</dbReference>
<dbReference type="CDD" id="cd05246">
    <property type="entry name" value="dTDP_GD_SDR_e"/>
    <property type="match status" value="1"/>
</dbReference>
<evidence type="ECO:0000256" key="1">
    <source>
        <dbReference type="ARBA" id="ARBA00001911"/>
    </source>
</evidence>
<comment type="cofactor">
    <cofactor evidence="1">
        <name>NAD(+)</name>
        <dbReference type="ChEBI" id="CHEBI:57540"/>
    </cofactor>
</comment>
<dbReference type="FunFam" id="3.40.50.720:FF:000304">
    <property type="entry name" value="UDP-glucose 4,6-dehydratase"/>
    <property type="match status" value="1"/>
</dbReference>
<feature type="domain" description="NAD(P)-binding" evidence="5">
    <location>
        <begin position="62"/>
        <end position="367"/>
    </location>
</feature>
<evidence type="ECO:0000256" key="2">
    <source>
        <dbReference type="ARBA" id="ARBA00023027"/>
    </source>
</evidence>
<dbReference type="RefSeq" id="XP_020056506.1">
    <property type="nucleotide sequence ID" value="XM_020201148.1"/>
</dbReference>
<gene>
    <name evidence="6" type="ORF">ASPACDRAFT_42747</name>
</gene>
<dbReference type="SUPFAM" id="SSF51735">
    <property type="entry name" value="NAD(P)-binding Rossmann-fold domains"/>
    <property type="match status" value="1"/>
</dbReference>
<dbReference type="GO" id="GO:0008460">
    <property type="term" value="F:dTDP-glucose 4,6-dehydratase activity"/>
    <property type="evidence" value="ECO:0007669"/>
    <property type="project" value="InterPro"/>
</dbReference>
<organism evidence="6 7">
    <name type="scientific">Aspergillus aculeatus (strain ATCC 16872 / CBS 172.66 / WB 5094)</name>
    <dbReference type="NCBI Taxonomy" id="690307"/>
    <lineage>
        <taxon>Eukaryota</taxon>
        <taxon>Fungi</taxon>
        <taxon>Dikarya</taxon>
        <taxon>Ascomycota</taxon>
        <taxon>Pezizomycotina</taxon>
        <taxon>Eurotiomycetes</taxon>
        <taxon>Eurotiomycetidae</taxon>
        <taxon>Eurotiales</taxon>
        <taxon>Aspergillaceae</taxon>
        <taxon>Aspergillus</taxon>
        <taxon>Aspergillus subgen. Circumdati</taxon>
    </lineage>
</organism>
<dbReference type="OrthoDB" id="331544at2759"/>
<dbReference type="InterPro" id="IPR036291">
    <property type="entry name" value="NAD(P)-bd_dom_sf"/>
</dbReference>
<dbReference type="GO" id="GO:0009225">
    <property type="term" value="P:nucleotide-sugar metabolic process"/>
    <property type="evidence" value="ECO:0007669"/>
    <property type="project" value="InterPro"/>
</dbReference>
<name>A0A1L9WV82_ASPA1</name>
<dbReference type="STRING" id="690307.A0A1L9WV82"/>
<dbReference type="PANTHER" id="PTHR43000">
    <property type="entry name" value="DTDP-D-GLUCOSE 4,6-DEHYDRATASE-RELATED"/>
    <property type="match status" value="1"/>
</dbReference>
<dbReference type="GeneID" id="30974962"/>